<dbReference type="KEGG" id="mri:Mal4_35390"/>
<dbReference type="Proteomes" id="UP000320496">
    <property type="component" value="Chromosome"/>
</dbReference>
<dbReference type="Gene3D" id="1.10.246.40">
    <property type="entry name" value="Tn5 transposase, domain 1"/>
    <property type="match status" value="1"/>
</dbReference>
<feature type="domain" description="Transposase Tn5-like N-terminal" evidence="2">
    <location>
        <begin position="9"/>
        <end position="67"/>
    </location>
</feature>
<gene>
    <name evidence="6" type="primary">tnpA_5</name>
    <name evidence="3" type="synonym">tnpA_2</name>
    <name evidence="4" type="synonym">tnpA_3</name>
    <name evidence="5" type="synonym">tnpA_4</name>
    <name evidence="7" type="synonym">tnpA_6</name>
    <name evidence="3" type="ORF">Mal4_16720</name>
    <name evidence="4" type="ORF">Mal4_19680</name>
    <name evidence="5" type="ORF">Mal4_26560</name>
    <name evidence="6" type="ORF">Mal4_35390</name>
    <name evidence="7" type="ORF">Mal4_57970</name>
</gene>
<proteinExistence type="predicted"/>
<dbReference type="InterPro" id="IPR014735">
    <property type="entry name" value="Transposase_Tn5-like_N"/>
</dbReference>
<dbReference type="EMBL" id="CP036275">
    <property type="protein sequence ID" value="QDU41430.1"/>
    <property type="molecule type" value="Genomic_DNA"/>
</dbReference>
<evidence type="ECO:0000313" key="7">
    <source>
        <dbReference type="EMBL" id="QDU41430.1"/>
    </source>
</evidence>
<evidence type="ECO:0000259" key="2">
    <source>
        <dbReference type="Pfam" id="PF14706"/>
    </source>
</evidence>
<dbReference type="AlphaFoldDB" id="A0A517Z9N8"/>
<dbReference type="OrthoDB" id="282824at2"/>
<dbReference type="EC" id="3.1.-.-" evidence="6"/>
<evidence type="ECO:0000313" key="3">
    <source>
        <dbReference type="EMBL" id="QDU37361.1"/>
    </source>
</evidence>
<dbReference type="KEGG" id="mri:Mal4_19680"/>
<protein>
    <submittedName>
        <fullName evidence="6">Transposase for transposon Tn5</fullName>
        <ecNumber evidence="6">3.1.-.-</ecNumber>
    </submittedName>
</protein>
<dbReference type="EMBL" id="CP036275">
    <property type="protein sequence ID" value="QDU39202.1"/>
    <property type="molecule type" value="Genomic_DNA"/>
</dbReference>
<evidence type="ECO:0000313" key="5">
    <source>
        <dbReference type="EMBL" id="QDU38329.1"/>
    </source>
</evidence>
<dbReference type="InterPro" id="IPR012337">
    <property type="entry name" value="RNaseH-like_sf"/>
</dbReference>
<reference evidence="6 8" key="1">
    <citation type="submission" date="2019-02" db="EMBL/GenBank/DDBJ databases">
        <title>Deep-cultivation of Planctomycetes and their phenomic and genomic characterization uncovers novel biology.</title>
        <authorList>
            <person name="Wiegand S."/>
            <person name="Jogler M."/>
            <person name="Boedeker C."/>
            <person name="Pinto D."/>
            <person name="Vollmers J."/>
            <person name="Rivas-Marin E."/>
            <person name="Kohn T."/>
            <person name="Peeters S.H."/>
            <person name="Heuer A."/>
            <person name="Rast P."/>
            <person name="Oberbeckmann S."/>
            <person name="Bunk B."/>
            <person name="Jeske O."/>
            <person name="Meyerdierks A."/>
            <person name="Storesund J.E."/>
            <person name="Kallscheuer N."/>
            <person name="Luecker S."/>
            <person name="Lage O.M."/>
            <person name="Pohl T."/>
            <person name="Merkel B.J."/>
            <person name="Hornburger P."/>
            <person name="Mueller R.-W."/>
            <person name="Bruemmer F."/>
            <person name="Labrenz M."/>
            <person name="Spormann A.M."/>
            <person name="Op den Camp H."/>
            <person name="Overmann J."/>
            <person name="Amann R."/>
            <person name="Jetten M.S.M."/>
            <person name="Mascher T."/>
            <person name="Medema M.H."/>
            <person name="Devos D.P."/>
            <person name="Kaster A.-K."/>
            <person name="Ovreas L."/>
            <person name="Rohde M."/>
            <person name="Galperin M.Y."/>
            <person name="Jogler C."/>
        </authorList>
    </citation>
    <scope>NUCLEOTIDE SEQUENCE [LARGE SCALE GENOMIC DNA]</scope>
    <source>
        <strain evidence="6 8">Mal4</strain>
    </source>
</reference>
<dbReference type="InterPro" id="IPR014737">
    <property type="entry name" value="Transposase_Tn5-like_C"/>
</dbReference>
<dbReference type="InterPro" id="IPR047768">
    <property type="entry name" value="Tn5p-like"/>
</dbReference>
<dbReference type="KEGG" id="mri:Mal4_57970"/>
<dbReference type="InterPro" id="IPR054836">
    <property type="entry name" value="Tn5_transposase"/>
</dbReference>
<organism evidence="6 8">
    <name type="scientific">Maioricimonas rarisocia</name>
    <dbReference type="NCBI Taxonomy" id="2528026"/>
    <lineage>
        <taxon>Bacteria</taxon>
        <taxon>Pseudomonadati</taxon>
        <taxon>Planctomycetota</taxon>
        <taxon>Planctomycetia</taxon>
        <taxon>Planctomycetales</taxon>
        <taxon>Planctomycetaceae</taxon>
        <taxon>Maioricimonas</taxon>
    </lineage>
</organism>
<dbReference type="Pfam" id="PF02281">
    <property type="entry name" value="Dimer_Tnp_Tn5"/>
    <property type="match status" value="1"/>
</dbReference>
<keyword evidence="6" id="KW-0378">Hydrolase</keyword>
<dbReference type="Gene3D" id="1.10.740.10">
    <property type="entry name" value="Transferase Inhibitor Protein From Tn5, Chain"/>
    <property type="match status" value="1"/>
</dbReference>
<keyword evidence="8" id="KW-1185">Reference proteome</keyword>
<feature type="domain" description="Transposase Tn5 dimerisation" evidence="1">
    <location>
        <begin position="372"/>
        <end position="459"/>
    </location>
</feature>
<evidence type="ECO:0000313" key="8">
    <source>
        <dbReference type="Proteomes" id="UP000320496"/>
    </source>
</evidence>
<sequence>MAMLQLEINDWAQENFGACQLGDVRRTRRAVKLAAQVAARPDGSTPEQTEAWPDCKAAYRLFDRDEVTFDALCEPHWELTRNRDGGTWLLLGDTTEIDFRIQREISGLGPTGDGKGRGFFLHSSLMIDADTGEIAGLAGAELFHRKPAPKGETRRQQMNRERESEVWGRVIDRVGTPPEGAHFIHVFDAGADNFEVFCHLQIQKCGWVIQAAHKHRRVFGPEGDRLPLQALIDRQPVSGMSELSLRSRKQASGTKQSSRTALLEVRHAPLTMPIPKTQTPFVQQCGIKRIPMWVIDIREVDAPADVKEPLHWVLLTSEPVQSFDDARTVIGWYEKRPVIEDYHKCLKTGCRVEERQYETSERLEAVTGMLSVVAIRLLQLKYVARSEPNVPAKRVVPPTWLEMLQAVQRGKRQIRTVRDFFRSLAMLGGFLGRKSDGEPGWITIWRGMNKLLMYLRGAAAIGRRYG</sequence>
<dbReference type="Pfam" id="PF14706">
    <property type="entry name" value="Tnp_DNA_bind"/>
    <property type="match status" value="1"/>
</dbReference>
<dbReference type="EMBL" id="CP036275">
    <property type="protein sequence ID" value="QDU38329.1"/>
    <property type="molecule type" value="Genomic_DNA"/>
</dbReference>
<accession>A0A517Z9N8</accession>
<dbReference type="PANTHER" id="PTHR37319:SF1">
    <property type="entry name" value="TRANSPOSASE TN5 DIMERISATION DOMAIN-CONTAINING PROTEIN"/>
    <property type="match status" value="1"/>
</dbReference>
<dbReference type="InterPro" id="IPR038215">
    <property type="entry name" value="TN5-like_N_sf"/>
</dbReference>
<dbReference type="KEGG" id="mri:Mal4_16720"/>
<dbReference type="KEGG" id="mri:Mal4_26560"/>
<dbReference type="InterPro" id="IPR003201">
    <property type="entry name" value="Transposase_Tn5"/>
</dbReference>
<evidence type="ECO:0000259" key="1">
    <source>
        <dbReference type="Pfam" id="PF02281"/>
    </source>
</evidence>
<dbReference type="EMBL" id="CP036275">
    <property type="protein sequence ID" value="QDU37653.1"/>
    <property type="molecule type" value="Genomic_DNA"/>
</dbReference>
<dbReference type="Gene3D" id="3.90.350.10">
    <property type="entry name" value="Transposase Inhibitor Protein From Tn5, Chain A, domain 1"/>
    <property type="match status" value="1"/>
</dbReference>
<evidence type="ECO:0000313" key="4">
    <source>
        <dbReference type="EMBL" id="QDU37653.1"/>
    </source>
</evidence>
<dbReference type="PANTHER" id="PTHR37319">
    <property type="entry name" value="TRANSPOSASE"/>
    <property type="match status" value="1"/>
</dbReference>
<dbReference type="RefSeq" id="WP_145368136.1">
    <property type="nucleotide sequence ID" value="NZ_CP036275.1"/>
</dbReference>
<dbReference type="SUPFAM" id="SSF53098">
    <property type="entry name" value="Ribonuclease H-like"/>
    <property type="match status" value="1"/>
</dbReference>
<evidence type="ECO:0000313" key="6">
    <source>
        <dbReference type="EMBL" id="QDU39202.1"/>
    </source>
</evidence>
<name>A0A517Z9N8_9PLAN</name>
<dbReference type="NCBIfam" id="NF033590">
    <property type="entry name" value="transpos_IS4_3"/>
    <property type="match status" value="1"/>
</dbReference>
<dbReference type="EMBL" id="CP036275">
    <property type="protein sequence ID" value="QDU37361.1"/>
    <property type="molecule type" value="Genomic_DNA"/>
</dbReference>
<dbReference type="GO" id="GO:0016787">
    <property type="term" value="F:hydrolase activity"/>
    <property type="evidence" value="ECO:0007669"/>
    <property type="project" value="UniProtKB-KW"/>
</dbReference>